<comment type="subcellular location">
    <subcellularLocation>
        <location evidence="1">Membrane</location>
        <topology evidence="1">Multi-pass membrane protein</topology>
    </subcellularLocation>
</comment>
<dbReference type="Pfam" id="PF04932">
    <property type="entry name" value="Wzy_C"/>
    <property type="match status" value="1"/>
</dbReference>
<feature type="domain" description="O-antigen ligase-related" evidence="6">
    <location>
        <begin position="268"/>
        <end position="401"/>
    </location>
</feature>
<keyword evidence="7" id="KW-0436">Ligase</keyword>
<organism evidence="7">
    <name type="scientific">Desulfofervidus auxilii</name>
    <dbReference type="NCBI Taxonomy" id="1621989"/>
    <lineage>
        <taxon>Bacteria</taxon>
        <taxon>Pseudomonadati</taxon>
        <taxon>Thermodesulfobacteriota</taxon>
        <taxon>Candidatus Desulfofervidia</taxon>
        <taxon>Candidatus Desulfofervidales</taxon>
        <taxon>Candidatus Desulfofervidaceae</taxon>
        <taxon>Candidatus Desulfofervidus</taxon>
    </lineage>
</organism>
<feature type="transmembrane region" description="Helical" evidence="5">
    <location>
        <begin position="191"/>
        <end position="209"/>
    </location>
</feature>
<evidence type="ECO:0000256" key="4">
    <source>
        <dbReference type="ARBA" id="ARBA00023136"/>
    </source>
</evidence>
<evidence type="ECO:0000259" key="6">
    <source>
        <dbReference type="Pfam" id="PF04932"/>
    </source>
</evidence>
<dbReference type="GO" id="GO:0016020">
    <property type="term" value="C:membrane"/>
    <property type="evidence" value="ECO:0007669"/>
    <property type="project" value="UniProtKB-SubCell"/>
</dbReference>
<keyword evidence="2 5" id="KW-0812">Transmembrane</keyword>
<dbReference type="Proteomes" id="UP000885738">
    <property type="component" value="Unassembled WGS sequence"/>
</dbReference>
<feature type="transmembrane region" description="Helical" evidence="5">
    <location>
        <begin position="35"/>
        <end position="56"/>
    </location>
</feature>
<dbReference type="InterPro" id="IPR051533">
    <property type="entry name" value="WaaL-like"/>
</dbReference>
<gene>
    <name evidence="7" type="ORF">ENI35_02020</name>
</gene>
<feature type="transmembrane region" description="Helical" evidence="5">
    <location>
        <begin position="394"/>
        <end position="416"/>
    </location>
</feature>
<feature type="transmembrane region" description="Helical" evidence="5">
    <location>
        <begin position="130"/>
        <end position="150"/>
    </location>
</feature>
<evidence type="ECO:0000256" key="5">
    <source>
        <dbReference type="SAM" id="Phobius"/>
    </source>
</evidence>
<dbReference type="AlphaFoldDB" id="A0A7C1VU19"/>
<dbReference type="EMBL" id="DRIH01000063">
    <property type="protein sequence ID" value="HEC67581.1"/>
    <property type="molecule type" value="Genomic_DNA"/>
</dbReference>
<feature type="transmembrane region" description="Helical" evidence="5">
    <location>
        <begin position="358"/>
        <end position="382"/>
    </location>
</feature>
<accession>A0A7C1VU19</accession>
<feature type="transmembrane region" description="Helical" evidence="5">
    <location>
        <begin position="428"/>
        <end position="451"/>
    </location>
</feature>
<name>A0A7C1VU19_DESA2</name>
<feature type="transmembrane region" description="Helical" evidence="5">
    <location>
        <begin position="156"/>
        <end position="179"/>
    </location>
</feature>
<feature type="transmembrane region" description="Helical" evidence="5">
    <location>
        <begin position="267"/>
        <end position="298"/>
    </location>
</feature>
<evidence type="ECO:0000256" key="2">
    <source>
        <dbReference type="ARBA" id="ARBA00022692"/>
    </source>
</evidence>
<evidence type="ECO:0000313" key="7">
    <source>
        <dbReference type="EMBL" id="HEC67581.1"/>
    </source>
</evidence>
<evidence type="ECO:0000256" key="1">
    <source>
        <dbReference type="ARBA" id="ARBA00004141"/>
    </source>
</evidence>
<feature type="transmembrane region" description="Helical" evidence="5">
    <location>
        <begin position="304"/>
        <end position="328"/>
    </location>
</feature>
<dbReference type="PANTHER" id="PTHR37422">
    <property type="entry name" value="TEICHURONIC ACID BIOSYNTHESIS PROTEIN TUAE"/>
    <property type="match status" value="1"/>
</dbReference>
<keyword evidence="4 5" id="KW-0472">Membrane</keyword>
<dbReference type="InterPro" id="IPR007016">
    <property type="entry name" value="O-antigen_ligase-rel_domated"/>
</dbReference>
<feature type="transmembrane region" description="Helical" evidence="5">
    <location>
        <begin position="237"/>
        <end position="255"/>
    </location>
</feature>
<reference evidence="7" key="1">
    <citation type="journal article" date="2020" name="mSystems">
        <title>Genome- and Community-Level Interaction Insights into Carbon Utilization and Element Cycling Functions of Hydrothermarchaeota in Hydrothermal Sediment.</title>
        <authorList>
            <person name="Zhou Z."/>
            <person name="Liu Y."/>
            <person name="Xu W."/>
            <person name="Pan J."/>
            <person name="Luo Z.H."/>
            <person name="Li M."/>
        </authorList>
    </citation>
    <scope>NUCLEOTIDE SEQUENCE [LARGE SCALE GENOMIC DNA]</scope>
    <source>
        <strain evidence="7">HyVt-389</strain>
    </source>
</reference>
<protein>
    <submittedName>
        <fullName evidence="7">O-antigen ligase domain-containing protein</fullName>
    </submittedName>
</protein>
<dbReference type="PANTHER" id="PTHR37422:SF13">
    <property type="entry name" value="LIPOPOLYSACCHARIDE BIOSYNTHESIS PROTEIN PA4999-RELATED"/>
    <property type="match status" value="1"/>
</dbReference>
<sequence length="481" mass="54428">MEKQGISILKDIFILILTIGLIAGLWIAGVKSFRFLLILTMLILIVGNFEIVILALQRIFHLLSKLNFIHVSWFFLLVGILVWRVRTKYAMVTNPLDTPAKLKIFFISMAGLFGLASTFRLIGERKLSPFWLIPDFILIYSVSSLLSTLLSPYTYYSLYKAIELLIVTTVLFATTGYAVFSSETSKKTIDLILSFFAFLLLTECIAAIINPEVGFKSFESSIGHILVGTFPLMDPDGIGFLSAIVSLSCICRIMGAKNWQDKKFYIYVAFFSLVTLFLSQARTSIFGFFTALAIVLILNGRTTWLIVITFLLILSLIGFHNYVIKYFLRGQNLEMFLKVSGRTEAWRYAWSKFSQAPLLGYGFAATGFTIISMHAVGGMSIFNSFIECLVNSGFIGFLPWITAFIVTWSTLVFAFFRYRKIMKPAVRSLNIELIGLMTILTFRSMTTSMLIILSHEFLLYMAIIVFTQSILSSRNFLVDEI</sequence>
<dbReference type="GO" id="GO:0016874">
    <property type="term" value="F:ligase activity"/>
    <property type="evidence" value="ECO:0007669"/>
    <property type="project" value="UniProtKB-KW"/>
</dbReference>
<comment type="caution">
    <text evidence="7">The sequence shown here is derived from an EMBL/GenBank/DDBJ whole genome shotgun (WGS) entry which is preliminary data.</text>
</comment>
<proteinExistence type="predicted"/>
<keyword evidence="3 5" id="KW-1133">Transmembrane helix</keyword>
<evidence type="ECO:0000256" key="3">
    <source>
        <dbReference type="ARBA" id="ARBA00022989"/>
    </source>
</evidence>
<feature type="transmembrane region" description="Helical" evidence="5">
    <location>
        <begin position="457"/>
        <end position="477"/>
    </location>
</feature>
<feature type="transmembrane region" description="Helical" evidence="5">
    <location>
        <begin position="12"/>
        <end position="29"/>
    </location>
</feature>
<feature type="transmembrane region" description="Helical" evidence="5">
    <location>
        <begin position="105"/>
        <end position="123"/>
    </location>
</feature>
<feature type="transmembrane region" description="Helical" evidence="5">
    <location>
        <begin position="68"/>
        <end position="85"/>
    </location>
</feature>